<keyword evidence="4" id="KW-1185">Reference proteome</keyword>
<reference evidence="3 4" key="1">
    <citation type="submission" date="2016-03" db="EMBL/GenBank/DDBJ databases">
        <title>How can Kluyveromyces marxianus grow so fast - potential evolutionary course in Saccharomyces Complex revealed by comparative genomics.</title>
        <authorList>
            <person name="Mo W."/>
            <person name="Lu W."/>
            <person name="Yang X."/>
            <person name="Qi J."/>
            <person name="Lv H."/>
        </authorList>
    </citation>
    <scope>NUCLEOTIDE SEQUENCE [LARGE SCALE GENOMIC DNA]</scope>
    <source>
        <strain evidence="3 4">FIM1</strain>
    </source>
</reference>
<evidence type="ECO:0000313" key="3">
    <source>
        <dbReference type="EMBL" id="QGN14476.1"/>
    </source>
</evidence>
<dbReference type="PANTHER" id="PTHR31405:SF8">
    <property type="entry name" value="TRANSCRIPTION FACTOR PDR8-RELATED"/>
    <property type="match status" value="1"/>
</dbReference>
<dbReference type="CDD" id="cd00067">
    <property type="entry name" value="GAL4"/>
    <property type="match status" value="1"/>
</dbReference>
<dbReference type="Gene3D" id="4.10.240.10">
    <property type="entry name" value="Zn(2)-C6 fungal-type DNA-binding domain"/>
    <property type="match status" value="1"/>
</dbReference>
<accession>A0ABX6ES68</accession>
<dbReference type="PANTHER" id="PTHR31405">
    <property type="entry name" value="TRANSCRIPTION FACTOR PDR8-RELATED"/>
    <property type="match status" value="1"/>
</dbReference>
<evidence type="ECO:0000313" key="4">
    <source>
        <dbReference type="Proteomes" id="UP000422736"/>
    </source>
</evidence>
<dbReference type="EMBL" id="CP015055">
    <property type="protein sequence ID" value="QGN14476.1"/>
    <property type="molecule type" value="Genomic_DNA"/>
</dbReference>
<dbReference type="Proteomes" id="UP000422736">
    <property type="component" value="Chromosome 2"/>
</dbReference>
<evidence type="ECO:0000259" key="2">
    <source>
        <dbReference type="PROSITE" id="PS50048"/>
    </source>
</evidence>
<gene>
    <name evidence="3" type="primary">YRM1</name>
    <name evidence="3" type="ORF">FIM1_1137</name>
</gene>
<dbReference type="InterPro" id="IPR036864">
    <property type="entry name" value="Zn2-C6_fun-type_DNA-bd_sf"/>
</dbReference>
<feature type="region of interest" description="Disordered" evidence="1">
    <location>
        <begin position="777"/>
        <end position="797"/>
    </location>
</feature>
<feature type="compositionally biased region" description="Basic and acidic residues" evidence="1">
    <location>
        <begin position="1"/>
        <end position="10"/>
    </location>
</feature>
<dbReference type="SMART" id="SM00066">
    <property type="entry name" value="GAL4"/>
    <property type="match status" value="1"/>
</dbReference>
<dbReference type="PROSITE" id="PS50048">
    <property type="entry name" value="ZN2_CY6_FUNGAL_2"/>
    <property type="match status" value="1"/>
</dbReference>
<feature type="region of interest" description="Disordered" evidence="1">
    <location>
        <begin position="1"/>
        <end position="86"/>
    </location>
</feature>
<protein>
    <submittedName>
        <fullName evidence="3">Zinc finger transcription factor YRR1</fullName>
    </submittedName>
</protein>
<feature type="domain" description="Zn(2)-C6 fungal-type" evidence="2">
    <location>
        <begin position="92"/>
        <end position="123"/>
    </location>
</feature>
<dbReference type="InterPro" id="IPR052693">
    <property type="entry name" value="Yeast_MDR_Regulatory"/>
</dbReference>
<sequence length="797" mass="90474">MSSKVDKKEGQGGCCDGIERAMRPNNTPDGAKDMENPGDDGYSGAESGNGNEKGQDEAHGHGNGNGNGNKSHSNEARVKKSNPKRRRKLIRSCTFCRKRKLKCDRARPMCTGCRMRGLSECVYTDGLNQQTSPDGRFSGTPNEELLQEIARLKSIMHENEEYSLQSTSAPARAISYGVQSKEKNPLSEYTYVMVKRERTVRYGCTSFRTIAKLSGGSVAKYLREVAGIHKNERGRIKARTGNSMLYELQRIERPWSLGMLISELPKYSELCATVEHAFNYKGFRLHKIFSKDRVRRYLNECFKVRDDRIIELIPHAKLNYYPIGIVLHLYITLMEDAPASFISFFLMLLGQTTAKIYYVERVQFILLHYIWKAGRFQNGGDNSHLAPLVELMVSSALDIGLHDCAGELLQDRKLLNSMWLWILFYDIVVSFDMGRSVLVSGELFDSEKLLNDQEFQVPVDGVNDEFGPAFMLSLRKFVYYGRITIIGLYSRNKIPDLDLYINHFEKLIDEIWPSKRDFFEDTNTMLNHLSFAGSVICLPATNIVSTLRALKRLVFKDYSTENYMMNAKMLLMSVDLIYGSIIECYHSDLQEAPEELASPLTTPSNIRCVIEVISSHWVRSIFLCYQFLFTLAMNLNNSSDIEGASSSIQDTTVLENLLNKFNKAHQICFDQLRSSPALLPLHQYLSSRHPFIHMLFYERTARMMLGKLTNSKVTEDLQTDNEASNSKNDFQENPGTFALTDAYFPPLDQTDIENIFNEMFRDSGISEQDMVEISSANTTNASCSTNNNSSSNTNNAD</sequence>
<dbReference type="PROSITE" id="PS00463">
    <property type="entry name" value="ZN2_CY6_FUNGAL_1"/>
    <property type="match status" value="1"/>
</dbReference>
<dbReference type="Pfam" id="PF00172">
    <property type="entry name" value="Zn_clus"/>
    <property type="match status" value="1"/>
</dbReference>
<name>A0ABX6ES68_KLUMA</name>
<organism evidence="3 4">
    <name type="scientific">Kluyveromyces marxianus</name>
    <name type="common">Yeast</name>
    <name type="synonym">Candida kefyr</name>
    <dbReference type="NCBI Taxonomy" id="4911"/>
    <lineage>
        <taxon>Eukaryota</taxon>
        <taxon>Fungi</taxon>
        <taxon>Dikarya</taxon>
        <taxon>Ascomycota</taxon>
        <taxon>Saccharomycotina</taxon>
        <taxon>Saccharomycetes</taxon>
        <taxon>Saccharomycetales</taxon>
        <taxon>Saccharomycetaceae</taxon>
        <taxon>Kluyveromyces</taxon>
    </lineage>
</organism>
<dbReference type="SUPFAM" id="SSF57701">
    <property type="entry name" value="Zn2/Cys6 DNA-binding domain"/>
    <property type="match status" value="1"/>
</dbReference>
<evidence type="ECO:0000256" key="1">
    <source>
        <dbReference type="SAM" id="MobiDB-lite"/>
    </source>
</evidence>
<proteinExistence type="predicted"/>
<dbReference type="InterPro" id="IPR001138">
    <property type="entry name" value="Zn2Cys6_DnaBD"/>
</dbReference>